<dbReference type="SMR" id="A0A482X8Z0"/>
<dbReference type="Proteomes" id="UP000291343">
    <property type="component" value="Unassembled WGS sequence"/>
</dbReference>
<feature type="region of interest" description="Disordered" evidence="3">
    <location>
        <begin position="1"/>
        <end position="152"/>
    </location>
</feature>
<feature type="compositionally biased region" description="Basic and acidic residues" evidence="3">
    <location>
        <begin position="764"/>
        <end position="776"/>
    </location>
</feature>
<dbReference type="SUPFAM" id="SSF54928">
    <property type="entry name" value="RNA-binding domain, RBD"/>
    <property type="match status" value="1"/>
</dbReference>
<feature type="compositionally biased region" description="Basic and acidic residues" evidence="3">
    <location>
        <begin position="785"/>
        <end position="802"/>
    </location>
</feature>
<dbReference type="InterPro" id="IPR034257">
    <property type="entry name" value="Acinus_RRM"/>
</dbReference>
<accession>A0A482X8Z0</accession>
<dbReference type="InParanoid" id="A0A482X8Z0"/>
<feature type="compositionally biased region" description="Basic residues" evidence="3">
    <location>
        <begin position="23"/>
        <end position="35"/>
    </location>
</feature>
<feature type="compositionally biased region" description="Low complexity" evidence="3">
    <location>
        <begin position="303"/>
        <end position="322"/>
    </location>
</feature>
<dbReference type="CDD" id="cd12432">
    <property type="entry name" value="RRM_ACINU"/>
    <property type="match status" value="1"/>
</dbReference>
<feature type="compositionally biased region" description="Low complexity" evidence="3">
    <location>
        <begin position="48"/>
        <end position="69"/>
    </location>
</feature>
<dbReference type="GO" id="GO:0061574">
    <property type="term" value="C:ASAP complex"/>
    <property type="evidence" value="ECO:0007669"/>
    <property type="project" value="TreeGrafter"/>
</dbReference>
<dbReference type="EMBL" id="QKKF02015335">
    <property type="protein sequence ID" value="RZF42177.1"/>
    <property type="molecule type" value="Genomic_DNA"/>
</dbReference>
<dbReference type="OrthoDB" id="5348404at2759"/>
<feature type="region of interest" description="Disordered" evidence="3">
    <location>
        <begin position="749"/>
        <end position="802"/>
    </location>
</feature>
<dbReference type="PROSITE" id="PS50102">
    <property type="entry name" value="RRM"/>
    <property type="match status" value="1"/>
</dbReference>
<feature type="region of interest" description="Disordered" evidence="3">
    <location>
        <begin position="845"/>
        <end position="869"/>
    </location>
</feature>
<evidence type="ECO:0000313" key="5">
    <source>
        <dbReference type="EMBL" id="RZF42177.1"/>
    </source>
</evidence>
<feature type="compositionally biased region" description="Basic and acidic residues" evidence="3">
    <location>
        <begin position="98"/>
        <end position="142"/>
    </location>
</feature>
<feature type="compositionally biased region" description="Basic and acidic residues" evidence="3">
    <location>
        <begin position="417"/>
        <end position="454"/>
    </location>
</feature>
<evidence type="ECO:0000313" key="6">
    <source>
        <dbReference type="Proteomes" id="UP000291343"/>
    </source>
</evidence>
<feature type="compositionally biased region" description="Basic and acidic residues" evidence="3">
    <location>
        <begin position="542"/>
        <end position="586"/>
    </location>
</feature>
<dbReference type="InterPro" id="IPR052793">
    <property type="entry name" value="EJC-associated_protein"/>
</dbReference>
<keyword evidence="6" id="KW-1185">Reference proteome</keyword>
<organism evidence="5 6">
    <name type="scientific">Laodelphax striatellus</name>
    <name type="common">Small brown planthopper</name>
    <name type="synonym">Delphax striatella</name>
    <dbReference type="NCBI Taxonomy" id="195883"/>
    <lineage>
        <taxon>Eukaryota</taxon>
        <taxon>Metazoa</taxon>
        <taxon>Ecdysozoa</taxon>
        <taxon>Arthropoda</taxon>
        <taxon>Hexapoda</taxon>
        <taxon>Insecta</taxon>
        <taxon>Pterygota</taxon>
        <taxon>Neoptera</taxon>
        <taxon>Paraneoptera</taxon>
        <taxon>Hemiptera</taxon>
        <taxon>Auchenorrhyncha</taxon>
        <taxon>Fulgoroidea</taxon>
        <taxon>Delphacidae</taxon>
        <taxon>Criomorphinae</taxon>
        <taxon>Laodelphax</taxon>
    </lineage>
</organism>
<dbReference type="PANTHER" id="PTHR46589:SF1">
    <property type="entry name" value="APOPTOTIC CHROMATIN CONDENSATION INDUCER IN THE NUCLEUS"/>
    <property type="match status" value="1"/>
</dbReference>
<dbReference type="InterPro" id="IPR000504">
    <property type="entry name" value="RRM_dom"/>
</dbReference>
<evidence type="ECO:0000256" key="2">
    <source>
        <dbReference type="PROSITE-ProRule" id="PRU00176"/>
    </source>
</evidence>
<dbReference type="Gene3D" id="3.30.70.330">
    <property type="match status" value="1"/>
</dbReference>
<dbReference type="GO" id="GO:0003723">
    <property type="term" value="F:RNA binding"/>
    <property type="evidence" value="ECO:0007669"/>
    <property type="project" value="UniProtKB-UniRule"/>
</dbReference>
<feature type="compositionally biased region" description="Acidic residues" evidence="3">
    <location>
        <begin position="527"/>
        <end position="541"/>
    </location>
</feature>
<feature type="compositionally biased region" description="Basic and acidic residues" evidence="3">
    <location>
        <begin position="182"/>
        <end position="210"/>
    </location>
</feature>
<dbReference type="GO" id="GO:0071011">
    <property type="term" value="C:precatalytic spliceosome"/>
    <property type="evidence" value="ECO:0007669"/>
    <property type="project" value="TreeGrafter"/>
</dbReference>
<feature type="compositionally biased region" description="Polar residues" evidence="3">
    <location>
        <begin position="399"/>
        <end position="411"/>
    </location>
</feature>
<feature type="region of interest" description="Disordered" evidence="3">
    <location>
        <begin position="170"/>
        <end position="239"/>
    </location>
</feature>
<gene>
    <name evidence="5" type="ORF">LSTR_LSTR004326</name>
</gene>
<dbReference type="AlphaFoldDB" id="A0A482X8Z0"/>
<name>A0A482X8Z0_LAOST</name>
<reference evidence="5 6" key="1">
    <citation type="journal article" date="2017" name="Gigascience">
        <title>Genome sequence of the small brown planthopper, Laodelphax striatellus.</title>
        <authorList>
            <person name="Zhu J."/>
            <person name="Jiang F."/>
            <person name="Wang X."/>
            <person name="Yang P."/>
            <person name="Bao Y."/>
            <person name="Zhao W."/>
            <person name="Wang W."/>
            <person name="Lu H."/>
            <person name="Wang Q."/>
            <person name="Cui N."/>
            <person name="Li J."/>
            <person name="Chen X."/>
            <person name="Luo L."/>
            <person name="Yu J."/>
            <person name="Kang L."/>
            <person name="Cui F."/>
        </authorList>
    </citation>
    <scope>NUCLEOTIDE SEQUENCE [LARGE SCALE GENOMIC DNA]</scope>
    <source>
        <strain evidence="5">Lst14</strain>
    </source>
</reference>
<dbReference type="InterPro" id="IPR032552">
    <property type="entry name" value="RSB_motif"/>
</dbReference>
<protein>
    <recommendedName>
        <fullName evidence="4">RRM domain-containing protein</fullName>
    </recommendedName>
</protein>
<evidence type="ECO:0000256" key="1">
    <source>
        <dbReference type="ARBA" id="ARBA00022884"/>
    </source>
</evidence>
<feature type="compositionally biased region" description="Basic residues" evidence="3">
    <location>
        <begin position="386"/>
        <end position="395"/>
    </location>
</feature>
<feature type="compositionally biased region" description="Basic and acidic residues" evidence="3">
    <location>
        <begin position="358"/>
        <end position="372"/>
    </location>
</feature>
<feature type="domain" description="RRM" evidence="4">
    <location>
        <begin position="619"/>
        <end position="696"/>
    </location>
</feature>
<feature type="compositionally biased region" description="Basic and acidic residues" evidence="3">
    <location>
        <begin position="10"/>
        <end position="22"/>
    </location>
</feature>
<feature type="region of interest" description="Disordered" evidence="3">
    <location>
        <begin position="301"/>
        <end position="594"/>
    </location>
</feature>
<proteinExistence type="predicted"/>
<dbReference type="PANTHER" id="PTHR46589">
    <property type="entry name" value="APOPTOTIC CHROMATIN CONDENSATION INDUCER IN THE NUCLEUS"/>
    <property type="match status" value="1"/>
</dbReference>
<dbReference type="GO" id="GO:0008380">
    <property type="term" value="P:RNA splicing"/>
    <property type="evidence" value="ECO:0007669"/>
    <property type="project" value="TreeGrafter"/>
</dbReference>
<dbReference type="Pfam" id="PF16294">
    <property type="entry name" value="RSB_motif"/>
    <property type="match status" value="1"/>
</dbReference>
<sequence>MRRKNKRHETKASPEKSPEKPSRRSSRHSRRRRKSSSSPEKEEDDKAAAAVSVAVKEVVAKPASSSSPEQATEVIGKTASLAHIEEPSSSKKHSSAVLKEEDKLVVKSADNADKEWKEDKGFWEGGTEKPAEASSENKEKGDAGVWKVQSANGAGGEIQKLKICRSFLSKEISSPKRRGRSHKGDPSQKGTEESSDCDEHSQSEGSETTKSRHRTRTRTVSQSSPTLQDSPKVVCDVSEEKPTKIKIHLGNRSPEKTLTPTPVIQTTDENDVTVAMVEQVVEEEVVVASEEAEEQTIVELTEEVTTQETEQDTQQTADDSTQNAISEVVIDAESIQNIELPADEPVEKAHSHTSSPRAAKERAAESDDKTTEDSDSASNSDDGSRAKKKKKRRKGGMMSTVSRQKPSSEPDQPQGKESGKEEPEEERRTSREEEGAAKAAVEEQPRRDHEDTVKESTSVTLDKENVAESSRASPGPAEPVAKKRRWGASKSIRPAKKPVLCISTDSLKNLIPEAKPVPIEEVRLSVEEEAEHNEDVEEDQPDEKKEVSKELIKKKDKDRKKEKERVKEKEELDEKTERDVKPERPSTDGMKVNRRICVLSEDDRKLARSPSPPRHRPSDVLFITNLVRPFTILQLKNLLARTGKIAENGFWIDKIKSKCYVQYSDVEEAIETRHALHGVRWPVSNPRTLCVEFAAYDDMSVAQALTEESDVVPRKSEPLQIDLHPSLEGWIADQARPQRRVREWDVGKPAHPDEALDQLQPARPEFEDLRDRDRRIKKEKGRRSRTPDAHEPIARKQRRKDEDAPAKLLDDLFRKTKVHPCIYWLPLTAEQIVVKEEMRRQHMAEHERRIAEMKKAEQSRRDRDRRSRK</sequence>
<dbReference type="InterPro" id="IPR035979">
    <property type="entry name" value="RBD_domain_sf"/>
</dbReference>
<dbReference type="STRING" id="195883.A0A482X8Z0"/>
<evidence type="ECO:0000259" key="4">
    <source>
        <dbReference type="PROSITE" id="PS50102"/>
    </source>
</evidence>
<evidence type="ECO:0000256" key="3">
    <source>
        <dbReference type="SAM" id="MobiDB-lite"/>
    </source>
</evidence>
<dbReference type="InterPro" id="IPR012677">
    <property type="entry name" value="Nucleotide-bd_a/b_plait_sf"/>
</dbReference>
<keyword evidence="1 2" id="KW-0694">RNA-binding</keyword>
<comment type="caution">
    <text evidence="5">The sequence shown here is derived from an EMBL/GenBank/DDBJ whole genome shotgun (WGS) entry which is preliminary data.</text>
</comment>